<protein>
    <submittedName>
        <fullName evidence="1">Uncharacterized protein</fullName>
    </submittedName>
</protein>
<dbReference type="AlphaFoldDB" id="A0A564YG55"/>
<dbReference type="Proteomes" id="UP000321570">
    <property type="component" value="Unassembled WGS sequence"/>
</dbReference>
<organism evidence="1 2">
    <name type="scientific">Hymenolepis diminuta</name>
    <name type="common">Rat tapeworm</name>
    <dbReference type="NCBI Taxonomy" id="6216"/>
    <lineage>
        <taxon>Eukaryota</taxon>
        <taxon>Metazoa</taxon>
        <taxon>Spiralia</taxon>
        <taxon>Lophotrochozoa</taxon>
        <taxon>Platyhelminthes</taxon>
        <taxon>Cestoda</taxon>
        <taxon>Eucestoda</taxon>
        <taxon>Cyclophyllidea</taxon>
        <taxon>Hymenolepididae</taxon>
        <taxon>Hymenolepis</taxon>
    </lineage>
</organism>
<evidence type="ECO:0000313" key="1">
    <source>
        <dbReference type="EMBL" id="VUZ45919.1"/>
    </source>
</evidence>
<evidence type="ECO:0000313" key="2">
    <source>
        <dbReference type="Proteomes" id="UP000321570"/>
    </source>
</evidence>
<sequence>MKFSYFSASLVGCLLILALITAILLKFPDSLNTQDTYFNRFLKTPPSSFDNGGFSCLGNTNCRL</sequence>
<reference evidence="1 2" key="1">
    <citation type="submission" date="2019-07" db="EMBL/GenBank/DDBJ databases">
        <authorList>
            <person name="Jastrzebski P J."/>
            <person name="Paukszto L."/>
            <person name="Jastrzebski P J."/>
        </authorList>
    </citation>
    <scope>NUCLEOTIDE SEQUENCE [LARGE SCALE GENOMIC DNA]</scope>
    <source>
        <strain evidence="1 2">WMS-il1</strain>
    </source>
</reference>
<dbReference type="EMBL" id="CABIJS010000199">
    <property type="protein sequence ID" value="VUZ45919.1"/>
    <property type="molecule type" value="Genomic_DNA"/>
</dbReference>
<proteinExistence type="predicted"/>
<accession>A0A564YG55</accession>
<name>A0A564YG55_HYMDI</name>
<keyword evidence="2" id="KW-1185">Reference proteome</keyword>
<gene>
    <name evidence="1" type="ORF">WMSIL1_LOCUS5854</name>
</gene>